<evidence type="ECO:0000256" key="3">
    <source>
        <dbReference type="ARBA" id="ARBA00009409"/>
    </source>
</evidence>
<keyword evidence="10" id="KW-0234">DNA repair</keyword>
<evidence type="ECO:0000256" key="4">
    <source>
        <dbReference type="ARBA" id="ARBA00022723"/>
    </source>
</evidence>
<dbReference type="GO" id="GO:0006284">
    <property type="term" value="P:base-excision repair"/>
    <property type="evidence" value="ECO:0007669"/>
    <property type="project" value="InterPro"/>
</dbReference>
<reference evidence="17" key="1">
    <citation type="submission" date="2006-10" db="EMBL/GenBank/DDBJ databases">
        <title>Complete sequence of Solibacter usitatus Ellin6076.</title>
        <authorList>
            <consortium name="US DOE Joint Genome Institute"/>
            <person name="Copeland A."/>
            <person name="Lucas S."/>
            <person name="Lapidus A."/>
            <person name="Barry K."/>
            <person name="Detter J.C."/>
            <person name="Glavina del Rio T."/>
            <person name="Hammon N."/>
            <person name="Israni S."/>
            <person name="Dalin E."/>
            <person name="Tice H."/>
            <person name="Pitluck S."/>
            <person name="Thompson L.S."/>
            <person name="Brettin T."/>
            <person name="Bruce D."/>
            <person name="Han C."/>
            <person name="Tapia R."/>
            <person name="Gilna P."/>
            <person name="Schmutz J."/>
            <person name="Larimer F."/>
            <person name="Land M."/>
            <person name="Hauser L."/>
            <person name="Kyrpides N."/>
            <person name="Mikhailova N."/>
            <person name="Janssen P.H."/>
            <person name="Kuske C.R."/>
            <person name="Richardson P."/>
        </authorList>
    </citation>
    <scope>NUCLEOTIDE SEQUENCE</scope>
    <source>
        <strain evidence="17">Ellin6076</strain>
    </source>
</reference>
<evidence type="ECO:0000256" key="2">
    <source>
        <dbReference type="ARBA" id="ARBA00001947"/>
    </source>
</evidence>
<dbReference type="PROSITE" id="PS51066">
    <property type="entry name" value="ZF_FPG_2"/>
    <property type="match status" value="1"/>
</dbReference>
<dbReference type="SMART" id="SM01232">
    <property type="entry name" value="H2TH"/>
    <property type="match status" value="1"/>
</dbReference>
<keyword evidence="7 17" id="KW-0378">Hydrolase</keyword>
<dbReference type="STRING" id="234267.Acid_3463"/>
<dbReference type="EMBL" id="CP000473">
    <property type="protein sequence ID" value="ABJ84436.1"/>
    <property type="molecule type" value="Genomic_DNA"/>
</dbReference>
<evidence type="ECO:0000256" key="10">
    <source>
        <dbReference type="ARBA" id="ARBA00023204"/>
    </source>
</evidence>
<dbReference type="HOGENOM" id="CLU_038423_1_2_0"/>
<dbReference type="SUPFAM" id="SSF81624">
    <property type="entry name" value="N-terminal domain of MutM-like DNA repair proteins"/>
    <property type="match status" value="1"/>
</dbReference>
<dbReference type="Pfam" id="PF01149">
    <property type="entry name" value="Fapy_DNA_glyco"/>
    <property type="match status" value="1"/>
</dbReference>
<keyword evidence="6 14" id="KW-0863">Zinc-finger</keyword>
<dbReference type="SMART" id="SM00898">
    <property type="entry name" value="Fapy_DNA_glyco"/>
    <property type="match status" value="1"/>
</dbReference>
<dbReference type="InterPro" id="IPR015886">
    <property type="entry name" value="H2TH_FPG"/>
</dbReference>
<dbReference type="OrthoDB" id="9800855at2"/>
<dbReference type="EC" id="4.2.99.18" evidence="17"/>
<dbReference type="EC" id="3.2.2.23" evidence="17"/>
<dbReference type="InParanoid" id="Q021F3"/>
<name>Q021F3_SOLUE</name>
<dbReference type="InterPro" id="IPR000214">
    <property type="entry name" value="Znf_DNA_glyclase/AP_lyase"/>
</dbReference>
<evidence type="ECO:0000256" key="1">
    <source>
        <dbReference type="ARBA" id="ARBA00001668"/>
    </source>
</evidence>
<feature type="domain" description="FPG-type" evidence="15">
    <location>
        <begin position="223"/>
        <end position="257"/>
    </location>
</feature>
<evidence type="ECO:0000256" key="7">
    <source>
        <dbReference type="ARBA" id="ARBA00022801"/>
    </source>
</evidence>
<dbReference type="InterPro" id="IPR010663">
    <property type="entry name" value="Znf_FPG/IleRS"/>
</dbReference>
<evidence type="ECO:0000259" key="15">
    <source>
        <dbReference type="PROSITE" id="PS51066"/>
    </source>
</evidence>
<dbReference type="KEGG" id="sus:Acid_3463"/>
<dbReference type="InterPro" id="IPR010979">
    <property type="entry name" value="Ribosomal_uS13-like_H2TH"/>
</dbReference>
<dbReference type="SUPFAM" id="SSF46946">
    <property type="entry name" value="S13-like H2TH domain"/>
    <property type="match status" value="1"/>
</dbReference>
<protein>
    <submittedName>
        <fullName evidence="17">DNA-(Apurinic or apyrimidinic site) lyase / Formamidopyrimidine-DNA glycosylase</fullName>
        <ecNumber evidence="17">3.2.2.23</ecNumber>
        <ecNumber evidence="17">4.2.99.18</ecNumber>
    </submittedName>
</protein>
<feature type="domain" description="Formamidopyrimidine-DNA glycosylase catalytic" evidence="16">
    <location>
        <begin position="2"/>
        <end position="155"/>
    </location>
</feature>
<dbReference type="GO" id="GO:0003684">
    <property type="term" value="F:damaged DNA binding"/>
    <property type="evidence" value="ECO:0007669"/>
    <property type="project" value="InterPro"/>
</dbReference>
<dbReference type="InterPro" id="IPR012319">
    <property type="entry name" value="FPG_cat"/>
</dbReference>
<dbReference type="InterPro" id="IPR035937">
    <property type="entry name" value="FPG_N"/>
</dbReference>
<keyword evidence="4" id="KW-0479">Metal-binding</keyword>
<keyword evidence="5" id="KW-0227">DNA damage</keyword>
<dbReference type="Pfam" id="PF06827">
    <property type="entry name" value="zf-FPG_IleRS"/>
    <property type="match status" value="1"/>
</dbReference>
<comment type="cofactor">
    <cofactor evidence="2">
        <name>Zn(2+)</name>
        <dbReference type="ChEBI" id="CHEBI:29105"/>
    </cofactor>
</comment>
<keyword evidence="11 17" id="KW-0456">Lyase</keyword>
<evidence type="ECO:0000256" key="11">
    <source>
        <dbReference type="ARBA" id="ARBA00023239"/>
    </source>
</evidence>
<dbReference type="GO" id="GO:0034039">
    <property type="term" value="F:8-oxo-7,8-dihydroguanine DNA N-glycosylase activity"/>
    <property type="evidence" value="ECO:0007669"/>
    <property type="project" value="TreeGrafter"/>
</dbReference>
<keyword evidence="12" id="KW-0511">Multifunctional enzyme</keyword>
<evidence type="ECO:0000256" key="6">
    <source>
        <dbReference type="ARBA" id="ARBA00022771"/>
    </source>
</evidence>
<dbReference type="Gene3D" id="1.10.8.50">
    <property type="match status" value="1"/>
</dbReference>
<comment type="catalytic activity">
    <reaction evidence="1">
        <text>Hydrolysis of DNA containing ring-opened 7-methylguanine residues, releasing 2,6-diamino-4-hydroxy-5-(N-methyl)formamidopyrimidine.</text>
        <dbReference type="EC" id="3.2.2.23"/>
    </reaction>
</comment>
<evidence type="ECO:0000256" key="13">
    <source>
        <dbReference type="ARBA" id="ARBA00023295"/>
    </source>
</evidence>
<dbReference type="PROSITE" id="PS51068">
    <property type="entry name" value="FPG_CAT"/>
    <property type="match status" value="1"/>
</dbReference>
<evidence type="ECO:0000256" key="14">
    <source>
        <dbReference type="PROSITE-ProRule" id="PRU00391"/>
    </source>
</evidence>
<dbReference type="PANTHER" id="PTHR22993">
    <property type="entry name" value="FORMAMIDOPYRIMIDINE-DNA GLYCOSYLASE"/>
    <property type="match status" value="1"/>
</dbReference>
<evidence type="ECO:0000256" key="9">
    <source>
        <dbReference type="ARBA" id="ARBA00023125"/>
    </source>
</evidence>
<proteinExistence type="inferred from homology"/>
<dbReference type="SUPFAM" id="SSF57716">
    <property type="entry name" value="Glucocorticoid receptor-like (DNA-binding domain)"/>
    <property type="match status" value="1"/>
</dbReference>
<accession>Q021F3</accession>
<dbReference type="eggNOG" id="COG0266">
    <property type="taxonomic scope" value="Bacteria"/>
</dbReference>
<keyword evidence="13 17" id="KW-0326">Glycosidase</keyword>
<evidence type="ECO:0000259" key="16">
    <source>
        <dbReference type="PROSITE" id="PS51068"/>
    </source>
</evidence>
<keyword evidence="8" id="KW-0862">Zinc</keyword>
<gene>
    <name evidence="17" type="ordered locus">Acid_3463</name>
</gene>
<dbReference type="Gene3D" id="3.20.190.10">
    <property type="entry name" value="MutM-like, N-terminal"/>
    <property type="match status" value="1"/>
</dbReference>
<dbReference type="GO" id="GO:0140078">
    <property type="term" value="F:class I DNA-(apurinic or apyrimidinic site) endonuclease activity"/>
    <property type="evidence" value="ECO:0007669"/>
    <property type="project" value="UniProtKB-EC"/>
</dbReference>
<dbReference type="GO" id="GO:0008270">
    <property type="term" value="F:zinc ion binding"/>
    <property type="evidence" value="ECO:0007669"/>
    <property type="project" value="UniProtKB-KW"/>
</dbReference>
<dbReference type="Pfam" id="PF06831">
    <property type="entry name" value="H2TH"/>
    <property type="match status" value="1"/>
</dbReference>
<evidence type="ECO:0000256" key="5">
    <source>
        <dbReference type="ARBA" id="ARBA00022763"/>
    </source>
</evidence>
<dbReference type="AlphaFoldDB" id="Q021F3"/>
<evidence type="ECO:0000256" key="12">
    <source>
        <dbReference type="ARBA" id="ARBA00023268"/>
    </source>
</evidence>
<evidence type="ECO:0000313" key="17">
    <source>
        <dbReference type="EMBL" id="ABJ84436.1"/>
    </source>
</evidence>
<dbReference type="CDD" id="cd08973">
    <property type="entry name" value="BaFpgNei_N_1"/>
    <property type="match status" value="1"/>
</dbReference>
<comment type="similarity">
    <text evidence="3">Belongs to the FPG family.</text>
</comment>
<dbReference type="PANTHER" id="PTHR22993:SF9">
    <property type="entry name" value="FORMAMIDOPYRIMIDINE-DNA GLYCOSYLASE"/>
    <property type="match status" value="1"/>
</dbReference>
<evidence type="ECO:0000256" key="8">
    <source>
        <dbReference type="ARBA" id="ARBA00022833"/>
    </source>
</evidence>
<sequence>MPELPDVVVYVEALCARIAGHTLTRVTLRGPFLLRTVTPPIDALYGQRVIDVRRAGKRIAIGFENGLWLVIHLMIAGRLHWNGKRQPVAAFEFDNGTLTLTEAGTQHRAQIHVLDAAPETAGLEVLDATLAEFTAALRAENHTLKRSLTDPRLFSGIGNAYSDEILHRARLSPIAMTFKLTEEEITRLYGATREELELWVKRLREESGDKFPEKVTAFREEMAAHGKYGNPCPRCGGKIQRIRYAANETNYCPACQTNGRLLADRALSRLLREDWPRTQEELENFVAKRRV</sequence>
<keyword evidence="9" id="KW-0238">DNA-binding</keyword>
<organism evidence="17">
    <name type="scientific">Solibacter usitatus (strain Ellin6076)</name>
    <dbReference type="NCBI Taxonomy" id="234267"/>
    <lineage>
        <taxon>Bacteria</taxon>
        <taxon>Pseudomonadati</taxon>
        <taxon>Acidobacteriota</taxon>
        <taxon>Terriglobia</taxon>
        <taxon>Bryobacterales</taxon>
        <taxon>Solibacteraceae</taxon>
        <taxon>Candidatus Solibacter</taxon>
    </lineage>
</organism>